<dbReference type="GO" id="GO:0005975">
    <property type="term" value="P:carbohydrate metabolic process"/>
    <property type="evidence" value="ECO:0007669"/>
    <property type="project" value="InterPro"/>
</dbReference>
<dbReference type="Gene3D" id="1.10.150.240">
    <property type="entry name" value="Putative phosphatase, domain 2"/>
    <property type="match status" value="1"/>
</dbReference>
<feature type="binding site" evidence="13">
    <location>
        <position position="921"/>
    </location>
    <ligand>
        <name>substrate</name>
    </ligand>
</feature>
<feature type="domain" description="Glycoside hydrolase family 65 N-terminal" evidence="18">
    <location>
        <begin position="16"/>
        <end position="276"/>
    </location>
</feature>
<evidence type="ECO:0000256" key="5">
    <source>
        <dbReference type="ARBA" id="ARBA00022723"/>
    </source>
</evidence>
<evidence type="ECO:0000256" key="15">
    <source>
        <dbReference type="PIRSR" id="PIRSR610972-4"/>
    </source>
</evidence>
<keyword evidence="20" id="KW-1185">Reference proteome</keyword>
<dbReference type="SUPFAM" id="SSF56784">
    <property type="entry name" value="HAD-like"/>
    <property type="match status" value="1"/>
</dbReference>
<feature type="site" description="Important for catalytic activity and assists the phosphoryl transfer reaction to Asp8 by balancing charge and orienting the reacting groups" evidence="15">
    <location>
        <position position="890"/>
    </location>
</feature>
<comment type="subcellular location">
    <subcellularLocation>
        <location evidence="1">Cytoplasm</location>
    </subcellularLocation>
</comment>
<keyword evidence="6 14" id="KW-0460">Magnesium</keyword>
<evidence type="ECO:0000256" key="14">
    <source>
        <dbReference type="PIRSR" id="PIRSR610972-3"/>
    </source>
</evidence>
<dbReference type="GO" id="GO:0000287">
    <property type="term" value="F:magnesium ion binding"/>
    <property type="evidence" value="ECO:0007669"/>
    <property type="project" value="InterPro"/>
</dbReference>
<feature type="binding site" evidence="14">
    <location>
        <position position="945"/>
    </location>
    <ligand>
        <name>Mg(2+)</name>
        <dbReference type="ChEBI" id="CHEBI:18420"/>
    </ligand>
</feature>
<dbReference type="SUPFAM" id="SSF74650">
    <property type="entry name" value="Galactose mutarotase-like"/>
    <property type="match status" value="1"/>
</dbReference>
<feature type="active site" description="Proton donor/acceptor" evidence="12">
    <location>
        <position position="787"/>
    </location>
</feature>
<feature type="binding site" evidence="13">
    <location>
        <begin position="890"/>
        <end position="894"/>
    </location>
    <ligand>
        <name>substrate</name>
    </ligand>
</feature>
<evidence type="ECO:0000256" key="4">
    <source>
        <dbReference type="ARBA" id="ARBA00022553"/>
    </source>
</evidence>
<keyword evidence="5 14" id="KW-0479">Metal-binding</keyword>
<organism evidence="19 20">
    <name type="scientific">Vulcanibacillus modesticaldus</name>
    <dbReference type="NCBI Taxonomy" id="337097"/>
    <lineage>
        <taxon>Bacteria</taxon>
        <taxon>Bacillati</taxon>
        <taxon>Bacillota</taxon>
        <taxon>Bacilli</taxon>
        <taxon>Bacillales</taxon>
        <taxon>Bacillaceae</taxon>
        <taxon>Vulcanibacillus</taxon>
    </lineage>
</organism>
<dbReference type="GO" id="GO:0016757">
    <property type="term" value="F:glycosyltransferase activity"/>
    <property type="evidence" value="ECO:0007669"/>
    <property type="project" value="UniProtKB-ARBA"/>
</dbReference>
<keyword evidence="7" id="KW-0413">Isomerase</keyword>
<evidence type="ECO:0000256" key="12">
    <source>
        <dbReference type="PIRSR" id="PIRSR610972-1"/>
    </source>
</evidence>
<dbReference type="Gene3D" id="1.50.10.10">
    <property type="match status" value="1"/>
</dbReference>
<evidence type="ECO:0000256" key="3">
    <source>
        <dbReference type="ARBA" id="ARBA00022490"/>
    </source>
</evidence>
<accession>A0A1D2YWP2</accession>
<evidence type="ECO:0000256" key="10">
    <source>
        <dbReference type="ARBA" id="ARBA00044968"/>
    </source>
</evidence>
<feature type="binding site" evidence="14">
    <location>
        <position position="785"/>
    </location>
    <ligand>
        <name>Mg(2+)</name>
        <dbReference type="ChEBI" id="CHEBI:18420"/>
    </ligand>
</feature>
<dbReference type="EMBL" id="MIJF01000007">
    <property type="protein sequence ID" value="OEG00139.1"/>
    <property type="molecule type" value="Genomic_DNA"/>
</dbReference>
<dbReference type="InterPro" id="IPR005196">
    <property type="entry name" value="Glyco_hydro_65_N"/>
</dbReference>
<dbReference type="Pfam" id="PF03633">
    <property type="entry name" value="Glyco_hydro_65C"/>
    <property type="match status" value="1"/>
</dbReference>
<dbReference type="Gene3D" id="2.60.420.10">
    <property type="entry name" value="Maltose phosphorylase, domain 3"/>
    <property type="match status" value="1"/>
</dbReference>
<sequence>MRKKSIYPYSEWEIVEESFDVDSNLQDETIFAIGNGYIGMRGNFEEGYSGPEGTSVNGTYLNGFYESEPIIYGEEAYGYAKYSQTMLNVTDGKIIKLYIDDEPFDLFKGKILSYKRILDMKNGVLIRRVTWESATGKRIELHIRRLVSFNDKHLVAISYEVLPLNFDGKITIISSLNGKVQNQVTAGDPRTGSVLSGQVLITEDKRQFGSFGAIKQRTRNTQFTLVCSMENELETDNPYEMQSELEADWVAIKYIVEAKQGKKIQLSKYISYHTSRDYPEEKLLENAKQTVEKAKISGFESLLAQQKQYLEQFWYRTDIEIDGDLALQQSIRFNEFHLLQSVGKDGKTNIGAKGLTGEGYEGHYFWDTETYILPFFLYTNPEISKKLLEYRFNTLNKARERAKELSHKGALYAWRTIDGAETSAYYPAGTAQYHINADIIYALKRYMDATDDIQFFLQKGAEMLFETARLWVDIGNYNPRKSNRFCINDVTGPDEYTAIVNNNVYTNLMAKSHLEYAYKMANLIKEKYPKEYEALVQKIGLSDIEVGEWKKAAELMYIPYDEELGIYPQDDSFLDKAVWDFKNTPEENYPLLLHYHPLVIYRYQVLKQADLVLALFLQGDSFTLAEKKRNFEYYEPITTHDSSLSPCIHSIIAAEIGYDEKAYQYFAQTARMDLDDYNGNVKDGIHSAAMAGAWMSIVYGFAGLRDFDGKLKFNPIIPDGWKGYRFKVTFKARLIELNITKEEVIYKLLEGEPITIYHLNQALTLELDKEVKVNLTPKLEAVIFDLDGVITDTAEYHFLAWKKLADKIGVPFDREFNEKLKGIGRLESLELILNQGNKKLTEQEKLELAKEKNEYYLELIQGITPANLLPGILPLLKELKENGIKIALASASKNAKTVIDKLQIKEYFDYVVDAAKIKKGKPDPEIFMTAAEELNLPYQNCIGIEDAEAGILAIKAAKMMAIGVGKTDSMKEADLIVKDTDELTLELLKQRFSINNKS</sequence>
<dbReference type="InterPro" id="IPR008928">
    <property type="entry name" value="6-hairpin_glycosidase_sf"/>
</dbReference>
<feature type="domain" description="Glycoside hydrolase family 65 central catalytic" evidence="16">
    <location>
        <begin position="332"/>
        <end position="695"/>
    </location>
</feature>
<dbReference type="Pfam" id="PF03636">
    <property type="entry name" value="Glyco_hydro_65N"/>
    <property type="match status" value="1"/>
</dbReference>
<reference evidence="19 20" key="1">
    <citation type="submission" date="2016-09" db="EMBL/GenBank/DDBJ databases">
        <title>Draft genome sequence for the type strain of Vulcanibacillus modesticaldus BR, a strictly anaerobic, moderately thermophilic, and nitrate-reducing bacterium from deep sea-hydrothermal vents of the Mid-Atlantic Ridge.</title>
        <authorList>
            <person name="Abin C.A."/>
            <person name="Hollibaugh J.T."/>
        </authorList>
    </citation>
    <scope>NUCLEOTIDE SEQUENCE [LARGE SCALE GENOMIC DNA]</scope>
    <source>
        <strain evidence="19 20">BR</strain>
    </source>
</reference>
<comment type="cofactor">
    <cofactor evidence="14">
        <name>Mg(2+)</name>
        <dbReference type="ChEBI" id="CHEBI:18420"/>
    </cofactor>
    <text evidence="14">Binds 2 magnesium ions per subunit.</text>
</comment>
<protein>
    <recommendedName>
        <fullName evidence="11">Beta-phosphoglucomutase</fullName>
        <ecNumber evidence="10">5.4.2.6</ecNumber>
    </recommendedName>
</protein>
<evidence type="ECO:0000256" key="7">
    <source>
        <dbReference type="ARBA" id="ARBA00023235"/>
    </source>
</evidence>
<feature type="site" description="Important for catalytic activity and assists the phosphoryl transfer reaction to Asp8 by balancing charge and orienting the reacting groups" evidence="15">
    <location>
        <position position="921"/>
    </location>
</feature>
<keyword evidence="8" id="KW-0119">Carbohydrate metabolism</keyword>
<evidence type="ECO:0000256" key="13">
    <source>
        <dbReference type="PIRSR" id="PIRSR610972-2"/>
    </source>
</evidence>
<evidence type="ECO:0000256" key="6">
    <source>
        <dbReference type="ARBA" id="ARBA00022842"/>
    </source>
</evidence>
<dbReference type="GO" id="GO:0008801">
    <property type="term" value="F:beta-phosphoglucomutase activity"/>
    <property type="evidence" value="ECO:0007669"/>
    <property type="project" value="UniProtKB-EC"/>
</dbReference>
<name>A0A1D2YWP2_9BACI</name>
<dbReference type="Pfam" id="PF00702">
    <property type="entry name" value="Hydrolase"/>
    <property type="match status" value="1"/>
</dbReference>
<dbReference type="InterPro" id="IPR036412">
    <property type="entry name" value="HAD-like_sf"/>
</dbReference>
<feature type="binding site" evidence="14">
    <location>
        <position position="787"/>
    </location>
    <ligand>
        <name>Mg(2+)</name>
        <dbReference type="ChEBI" id="CHEBI:18420"/>
    </ligand>
</feature>
<dbReference type="FunFam" id="1.10.150.240:FF:000010">
    <property type="entry name" value="Beta-phosphoglucomutase"/>
    <property type="match status" value="1"/>
</dbReference>
<dbReference type="OrthoDB" id="9758855at2"/>
<dbReference type="InterPro" id="IPR023214">
    <property type="entry name" value="HAD_sf"/>
</dbReference>
<keyword evidence="4" id="KW-0597">Phosphoprotein</keyword>
<dbReference type="SFLD" id="SFLDG01129">
    <property type="entry name" value="C1.5:_HAD__Beta-PGM__Phosphata"/>
    <property type="match status" value="1"/>
</dbReference>
<dbReference type="InterPro" id="IPR012341">
    <property type="entry name" value="6hp_glycosidase-like_sf"/>
</dbReference>
<dbReference type="GO" id="GO:0030246">
    <property type="term" value="F:carbohydrate binding"/>
    <property type="evidence" value="ECO:0007669"/>
    <property type="project" value="InterPro"/>
</dbReference>
<dbReference type="PANTHER" id="PTHR11051">
    <property type="entry name" value="GLYCOSYL HYDROLASE-RELATED"/>
    <property type="match status" value="1"/>
</dbReference>
<evidence type="ECO:0000259" key="18">
    <source>
        <dbReference type="Pfam" id="PF03636"/>
    </source>
</evidence>
<dbReference type="Gene3D" id="2.70.98.40">
    <property type="entry name" value="Glycoside hydrolase, family 65, N-terminal domain"/>
    <property type="match status" value="1"/>
</dbReference>
<dbReference type="CDD" id="cd02598">
    <property type="entry name" value="HAD_BPGM"/>
    <property type="match status" value="1"/>
</dbReference>
<feature type="binding site" evidence="13">
    <location>
        <position position="828"/>
    </location>
    <ligand>
        <name>substrate</name>
    </ligand>
</feature>
<evidence type="ECO:0000256" key="9">
    <source>
        <dbReference type="ARBA" id="ARBA00044926"/>
    </source>
</evidence>
<feature type="binding site" evidence="13">
    <location>
        <position position="852"/>
    </location>
    <ligand>
        <name>substrate</name>
    </ligand>
</feature>
<dbReference type="InterPro" id="IPR005195">
    <property type="entry name" value="Glyco_hydro_65_M"/>
</dbReference>
<dbReference type="InterPro" id="IPR006439">
    <property type="entry name" value="HAD-SF_hydro_IA"/>
</dbReference>
<dbReference type="InterPro" id="IPR010976">
    <property type="entry name" value="B-phosphoglucomutase_hydrolase"/>
</dbReference>
<dbReference type="InterPro" id="IPR010972">
    <property type="entry name" value="Beta-PGM"/>
</dbReference>
<dbReference type="NCBIfam" id="TIGR02009">
    <property type="entry name" value="PGMB-YQAB-SF"/>
    <property type="match status" value="1"/>
</dbReference>
<dbReference type="NCBIfam" id="TIGR01509">
    <property type="entry name" value="HAD-SF-IA-v3"/>
    <property type="match status" value="1"/>
</dbReference>
<feature type="binding site" evidence="13">
    <location>
        <position position="801"/>
    </location>
    <ligand>
        <name>substrate</name>
    </ligand>
</feature>
<feature type="domain" description="Glycoside hydrolase family 65 C-terminal" evidence="17">
    <location>
        <begin position="704"/>
        <end position="765"/>
    </location>
</feature>
<comment type="similarity">
    <text evidence="2">Belongs to the HAD-like hydrolase superfamily. CbbY/CbbZ/Gph/YieH family.</text>
</comment>
<dbReference type="SFLD" id="SFLDG01135">
    <property type="entry name" value="C1.5.6:_HAD__Beta-PGM__Phospha"/>
    <property type="match status" value="1"/>
</dbReference>
<feature type="active site" description="Nucleophile" evidence="12">
    <location>
        <position position="785"/>
    </location>
</feature>
<dbReference type="PANTHER" id="PTHR11051:SF8">
    <property type="entry name" value="PROTEIN-GLUCOSYLGALACTOSYLHYDROXYLYSINE GLUCOSIDASE"/>
    <property type="match status" value="1"/>
</dbReference>
<dbReference type="GO" id="GO:0004553">
    <property type="term" value="F:hydrolase activity, hydrolyzing O-glycosyl compounds"/>
    <property type="evidence" value="ECO:0007669"/>
    <property type="project" value="TreeGrafter"/>
</dbReference>
<proteinExistence type="inferred from homology"/>
<dbReference type="InterPro" id="IPR005194">
    <property type="entry name" value="Glyco_hydro_65_C"/>
</dbReference>
<evidence type="ECO:0000256" key="2">
    <source>
        <dbReference type="ARBA" id="ARBA00006171"/>
    </source>
</evidence>
<evidence type="ECO:0000259" key="17">
    <source>
        <dbReference type="Pfam" id="PF03633"/>
    </source>
</evidence>
<dbReference type="Proteomes" id="UP000243739">
    <property type="component" value="Unassembled WGS sequence"/>
</dbReference>
<dbReference type="SFLD" id="SFLDS00003">
    <property type="entry name" value="Haloacid_Dehalogenase"/>
    <property type="match status" value="1"/>
</dbReference>
<evidence type="ECO:0000256" key="1">
    <source>
        <dbReference type="ARBA" id="ARBA00004496"/>
    </source>
</evidence>
<dbReference type="EC" id="5.4.2.6" evidence="10"/>
<evidence type="ECO:0000313" key="20">
    <source>
        <dbReference type="Proteomes" id="UP000243739"/>
    </source>
</evidence>
<dbReference type="SFLD" id="SFLDF00046">
    <property type="entry name" value="beta-phosphoglucomutase"/>
    <property type="match status" value="1"/>
</dbReference>
<dbReference type="Gene3D" id="3.40.50.1000">
    <property type="entry name" value="HAD superfamily/HAD-like"/>
    <property type="match status" value="1"/>
</dbReference>
<dbReference type="InterPro" id="IPR023198">
    <property type="entry name" value="PGP-like_dom2"/>
</dbReference>
<comment type="caution">
    <text evidence="19">The sequence shown here is derived from an EMBL/GenBank/DDBJ whole genome shotgun (WGS) entry which is preliminary data.</text>
</comment>
<comment type="catalytic activity">
    <reaction evidence="9">
        <text>beta-D-glucose 1-phosphate = beta-D-glucose 6-phosphate</text>
        <dbReference type="Rhea" id="RHEA:20113"/>
        <dbReference type="ChEBI" id="CHEBI:57684"/>
        <dbReference type="ChEBI" id="CHEBI:58247"/>
        <dbReference type="EC" id="5.4.2.6"/>
    </reaction>
</comment>
<evidence type="ECO:0000256" key="8">
    <source>
        <dbReference type="ARBA" id="ARBA00023277"/>
    </source>
</evidence>
<dbReference type="Pfam" id="PF03632">
    <property type="entry name" value="Glyco_hydro_65m"/>
    <property type="match status" value="1"/>
</dbReference>
<dbReference type="NCBIfam" id="TIGR01990">
    <property type="entry name" value="bPGM"/>
    <property type="match status" value="1"/>
</dbReference>
<feature type="binding site" evidence="14">
    <location>
        <position position="946"/>
    </location>
    <ligand>
        <name>Mg(2+)</name>
        <dbReference type="ChEBI" id="CHEBI:18420"/>
    </ligand>
</feature>
<evidence type="ECO:0000313" key="19">
    <source>
        <dbReference type="EMBL" id="OEG00139.1"/>
    </source>
</evidence>
<evidence type="ECO:0000256" key="11">
    <source>
        <dbReference type="ARBA" id="ARBA00044991"/>
    </source>
</evidence>
<feature type="binding site" evidence="13">
    <location>
        <begin position="785"/>
        <end position="787"/>
    </location>
    <ligand>
        <name>substrate</name>
    </ligand>
</feature>
<keyword evidence="3" id="KW-0963">Cytoplasm</keyword>
<evidence type="ECO:0000259" key="16">
    <source>
        <dbReference type="Pfam" id="PF03632"/>
    </source>
</evidence>
<dbReference type="GO" id="GO:0005737">
    <property type="term" value="C:cytoplasm"/>
    <property type="evidence" value="ECO:0007669"/>
    <property type="project" value="UniProtKB-SubCell"/>
</dbReference>
<feature type="binding site" evidence="13">
    <location>
        <begin position="820"/>
        <end position="825"/>
    </location>
    <ligand>
        <name>substrate</name>
    </ligand>
</feature>
<dbReference type="InterPro" id="IPR011013">
    <property type="entry name" value="Gal_mutarotase_sf_dom"/>
</dbReference>
<gene>
    <name evidence="19" type="ORF">BHF71_06235</name>
</gene>
<dbReference type="STRING" id="337097.BHF71_06235"/>
<dbReference type="InterPro" id="IPR037018">
    <property type="entry name" value="GH65_N"/>
</dbReference>
<dbReference type="AlphaFoldDB" id="A0A1D2YWP2"/>
<dbReference type="SUPFAM" id="SSF48208">
    <property type="entry name" value="Six-hairpin glycosidases"/>
    <property type="match status" value="1"/>
</dbReference>